<gene>
    <name evidence="2" type="ORF">Q5P01_023581</name>
</gene>
<dbReference type="AlphaFoldDB" id="A0AA88LQI1"/>
<protein>
    <submittedName>
        <fullName evidence="2">Uncharacterized protein</fullName>
    </submittedName>
</protein>
<dbReference type="EMBL" id="JAUPFM010000019">
    <property type="protein sequence ID" value="KAK2820622.1"/>
    <property type="molecule type" value="Genomic_DNA"/>
</dbReference>
<comment type="caution">
    <text evidence="2">The sequence shown here is derived from an EMBL/GenBank/DDBJ whole genome shotgun (WGS) entry which is preliminary data.</text>
</comment>
<keyword evidence="3" id="KW-1185">Reference proteome</keyword>
<feature type="compositionally biased region" description="Basic and acidic residues" evidence="1">
    <location>
        <begin position="1"/>
        <end position="15"/>
    </location>
</feature>
<name>A0AA88LQI1_CHASR</name>
<evidence type="ECO:0000313" key="3">
    <source>
        <dbReference type="Proteomes" id="UP001187415"/>
    </source>
</evidence>
<proteinExistence type="predicted"/>
<sequence length="74" mass="8337">MHDDLSEKSEGKEKIQPCALHPKHGHYMPTELILAAEDSRVQLHMGLDFILLTLESLFTLSPKQLQTTKPLVSV</sequence>
<accession>A0AA88LQI1</accession>
<evidence type="ECO:0000313" key="2">
    <source>
        <dbReference type="EMBL" id="KAK2820622.1"/>
    </source>
</evidence>
<feature type="region of interest" description="Disordered" evidence="1">
    <location>
        <begin position="1"/>
        <end position="22"/>
    </location>
</feature>
<dbReference type="Proteomes" id="UP001187415">
    <property type="component" value="Unassembled WGS sequence"/>
</dbReference>
<evidence type="ECO:0000256" key="1">
    <source>
        <dbReference type="SAM" id="MobiDB-lite"/>
    </source>
</evidence>
<organism evidence="2 3">
    <name type="scientific">Channa striata</name>
    <name type="common">Snakehead murrel</name>
    <name type="synonym">Ophicephalus striatus</name>
    <dbReference type="NCBI Taxonomy" id="64152"/>
    <lineage>
        <taxon>Eukaryota</taxon>
        <taxon>Metazoa</taxon>
        <taxon>Chordata</taxon>
        <taxon>Craniata</taxon>
        <taxon>Vertebrata</taxon>
        <taxon>Euteleostomi</taxon>
        <taxon>Actinopterygii</taxon>
        <taxon>Neopterygii</taxon>
        <taxon>Teleostei</taxon>
        <taxon>Neoteleostei</taxon>
        <taxon>Acanthomorphata</taxon>
        <taxon>Anabantaria</taxon>
        <taxon>Anabantiformes</taxon>
        <taxon>Channoidei</taxon>
        <taxon>Channidae</taxon>
        <taxon>Channa</taxon>
    </lineage>
</organism>
<reference evidence="2" key="1">
    <citation type="submission" date="2023-07" db="EMBL/GenBank/DDBJ databases">
        <title>Chromosome-level Genome Assembly of Striped Snakehead (Channa striata).</title>
        <authorList>
            <person name="Liu H."/>
        </authorList>
    </citation>
    <scope>NUCLEOTIDE SEQUENCE</scope>
    <source>
        <strain evidence="2">Gz</strain>
        <tissue evidence="2">Muscle</tissue>
    </source>
</reference>